<comment type="caution">
    <text evidence="1">The sequence shown here is derived from an EMBL/GenBank/DDBJ whole genome shotgun (WGS) entry which is preliminary data.</text>
</comment>
<accession>A0A2T7PF64</accession>
<organism evidence="1 2">
    <name type="scientific">Pomacea canaliculata</name>
    <name type="common">Golden apple snail</name>
    <dbReference type="NCBI Taxonomy" id="400727"/>
    <lineage>
        <taxon>Eukaryota</taxon>
        <taxon>Metazoa</taxon>
        <taxon>Spiralia</taxon>
        <taxon>Lophotrochozoa</taxon>
        <taxon>Mollusca</taxon>
        <taxon>Gastropoda</taxon>
        <taxon>Caenogastropoda</taxon>
        <taxon>Architaenioglossa</taxon>
        <taxon>Ampullarioidea</taxon>
        <taxon>Ampullariidae</taxon>
        <taxon>Pomacea</taxon>
    </lineage>
</organism>
<sequence>MLEALSGGSHVELICPTCLSAWIAGKSSVTAEDWIRIDEPLGDGEWGALERKWATMSSPLSVPGVAEEKDV</sequence>
<dbReference type="EMBL" id="PZQS01000004">
    <property type="protein sequence ID" value="PVD32062.1"/>
    <property type="molecule type" value="Genomic_DNA"/>
</dbReference>
<evidence type="ECO:0000313" key="2">
    <source>
        <dbReference type="Proteomes" id="UP000245119"/>
    </source>
</evidence>
<protein>
    <submittedName>
        <fullName evidence="1">Uncharacterized protein</fullName>
    </submittedName>
</protein>
<keyword evidence="2" id="KW-1185">Reference proteome</keyword>
<name>A0A2T7PF64_POMCA</name>
<proteinExistence type="predicted"/>
<dbReference type="Proteomes" id="UP000245119">
    <property type="component" value="Linkage Group LG4"/>
</dbReference>
<dbReference type="AlphaFoldDB" id="A0A2T7PF64"/>
<reference evidence="1 2" key="1">
    <citation type="submission" date="2018-04" db="EMBL/GenBank/DDBJ databases">
        <title>The genome of golden apple snail Pomacea canaliculata provides insight into stress tolerance and invasive adaptation.</title>
        <authorList>
            <person name="Liu C."/>
            <person name="Liu B."/>
            <person name="Ren Y."/>
            <person name="Zhang Y."/>
            <person name="Wang H."/>
            <person name="Li S."/>
            <person name="Jiang F."/>
            <person name="Yin L."/>
            <person name="Zhang G."/>
            <person name="Qian W."/>
            <person name="Fan W."/>
        </authorList>
    </citation>
    <scope>NUCLEOTIDE SEQUENCE [LARGE SCALE GENOMIC DNA]</scope>
    <source>
        <strain evidence="1">SZHN2017</strain>
        <tissue evidence="1">Muscle</tissue>
    </source>
</reference>
<evidence type="ECO:0000313" key="1">
    <source>
        <dbReference type="EMBL" id="PVD32062.1"/>
    </source>
</evidence>
<gene>
    <name evidence="1" type="ORF">C0Q70_07489</name>
</gene>